<reference evidence="3" key="1">
    <citation type="journal article" date="2020" name="Nature">
        <title>Giant virus diversity and host interactions through global metagenomics.</title>
        <authorList>
            <person name="Schulz F."/>
            <person name="Roux S."/>
            <person name="Paez-Espino D."/>
            <person name="Jungbluth S."/>
            <person name="Walsh D.A."/>
            <person name="Denef V.J."/>
            <person name="McMahon K.D."/>
            <person name="Konstantinidis K.T."/>
            <person name="Eloe-Fadrosh E.A."/>
            <person name="Kyrpides N.C."/>
            <person name="Woyke T."/>
        </authorList>
    </citation>
    <scope>NUCLEOTIDE SEQUENCE</scope>
    <source>
        <strain evidence="3">GVMAG-M-3300020166-18</strain>
    </source>
</reference>
<organism evidence="3">
    <name type="scientific">viral metagenome</name>
    <dbReference type="NCBI Taxonomy" id="1070528"/>
    <lineage>
        <taxon>unclassified sequences</taxon>
        <taxon>metagenomes</taxon>
        <taxon>organismal metagenomes</taxon>
    </lineage>
</organism>
<dbReference type="EMBL" id="MN739271">
    <property type="protein sequence ID" value="QHS96509.1"/>
    <property type="molecule type" value="Genomic_DNA"/>
</dbReference>
<evidence type="ECO:0000313" key="3">
    <source>
        <dbReference type="EMBL" id="QHS96509.1"/>
    </source>
</evidence>
<feature type="transmembrane region" description="Helical" evidence="2">
    <location>
        <begin position="96"/>
        <end position="114"/>
    </location>
</feature>
<keyword evidence="2" id="KW-0472">Membrane</keyword>
<name>A0A6C0BY91_9ZZZZ</name>
<feature type="transmembrane region" description="Helical" evidence="2">
    <location>
        <begin position="18"/>
        <end position="37"/>
    </location>
</feature>
<feature type="region of interest" description="Disordered" evidence="1">
    <location>
        <begin position="335"/>
        <end position="359"/>
    </location>
</feature>
<dbReference type="AlphaFoldDB" id="A0A6C0BY91"/>
<sequence>MGEGDEKEHWSLMLLDTYILYNAFYIFVLILFSVGNWQTKGIMDYIWHISGRSISPLAMQKDLTRFNEHKKWWNDEAAKQRVATQGGGGNTYSIKTWTCVLLFSVFLFILAILFPSKTIDNFSTVTMPSMFRDTILDTNKSNTANIMGLFRQDWGEGKDKYTVSQNDEDDIEFIRTNAENYRKSNDEPDVLMANATKDWEEWAEDSRGGEKMKEVCGTKSNFTKLLNEDSGVCKNGLHNAGFRCHNLSQSPCCQRYCPADIATIATHHWGTYYGGANQEETARVIQKGQLDTHAPDWQCNTDSKWNPTAEVCEHEAGDTTAPVYVLVPSGFNPATDPLPSASSPDRNPSVNNLVEHGAD</sequence>
<evidence type="ECO:0000256" key="1">
    <source>
        <dbReference type="SAM" id="MobiDB-lite"/>
    </source>
</evidence>
<feature type="compositionally biased region" description="Polar residues" evidence="1">
    <location>
        <begin position="340"/>
        <end position="352"/>
    </location>
</feature>
<keyword evidence="2" id="KW-0812">Transmembrane</keyword>
<keyword evidence="2" id="KW-1133">Transmembrane helix</keyword>
<protein>
    <submittedName>
        <fullName evidence="3">Uncharacterized protein</fullName>
    </submittedName>
</protein>
<accession>A0A6C0BY91</accession>
<evidence type="ECO:0000256" key="2">
    <source>
        <dbReference type="SAM" id="Phobius"/>
    </source>
</evidence>
<proteinExistence type="predicted"/>